<sequence>MGKIFKNNRYICDSAILPKKKCKMTDHRISTEENMKSPKHCDDENNVNETLTNGLFTLPRGGFVNAILIDAILVNIDLADAVFVDKFHCVSTSAGQPEESKTNCGRRIIDIQYFFTKLKEISNHGPLDCGISYLVLIGEKQIGLKSKFTLLCKLCNTHFVLENDSNDNMDLNKSAVAGAIAIGYISNMWEDISLETMNSAAKKERDIAIAEGRVDADGIPVIDVIADGCYSKRTYKKNYSALSGAAAIIGRRTGEVLFLGVKNKYCCICAQAEKNKVPCKQHKCYKNYSGPSTGMETAIILEGFKSSIEMHNLIYGRMIADGDSATYSKILQNNPYKNITVQKIECRNHILRNMCNKLVQLKTDTRFPLNDRKNITQDKVMQIRRSIRRAIDHHKSNSESENRAHIEPLYNDIMRAHSHAFGDHSRCKPYFCSKTTTAQIAEHEKSVNKHFFSSSLWTRICFIISSVASHAPSLINDVDSNSVERYNSIVAKLVGGKRINYSLKGSYQNRCNAAVISFNTKKTLSLTYKKAMGRSPQGKIKTLEERRLKRILATNKLIRKKNRKLFYKGEDANYGSNCEKEDKPPELLEIEKRDFLKNLERSEGERKRIERETVLQSSCSEWLQLRKVLLTASNFGQVIKRRKNLSCCNLVKNLSYKKNISNIISIRHGRDNEKIALQQLSDQQNVKIDKCGLFIDQEYPFLGATPDGLIADDFTVEIKCPSSAYKLSFEEALNRKKIPFYKKNTNGDIVLNKQHNWYFQIQGQLHVTRRSKCLFAVWLGEDIPLKTDIIERDDNLWEQYMKQKLIDFYLDWPQNRISFNIEVPPPTSSQ</sequence>
<gene>
    <name evidence="3" type="ORF">ABMA27_014210</name>
</gene>
<dbReference type="Pfam" id="PF09588">
    <property type="entry name" value="YqaJ"/>
    <property type="match status" value="1"/>
</dbReference>
<dbReference type="EMBL" id="JBEUOH010000005">
    <property type="protein sequence ID" value="KAL0894185.1"/>
    <property type="molecule type" value="Genomic_DNA"/>
</dbReference>
<dbReference type="PANTHER" id="PTHR46609">
    <property type="entry name" value="EXONUCLEASE, PHAGE-TYPE/RECB, C-TERMINAL DOMAIN-CONTAINING PROTEIN"/>
    <property type="match status" value="1"/>
</dbReference>
<evidence type="ECO:0000313" key="4">
    <source>
        <dbReference type="Proteomes" id="UP001549920"/>
    </source>
</evidence>
<feature type="domain" description="Mutator-like transposase" evidence="2">
    <location>
        <begin position="185"/>
        <end position="432"/>
    </location>
</feature>
<feature type="domain" description="YqaJ viral recombinase" evidence="1">
    <location>
        <begin position="621"/>
        <end position="769"/>
    </location>
</feature>
<dbReference type="Pfam" id="PF20700">
    <property type="entry name" value="Mutator"/>
    <property type="match status" value="1"/>
</dbReference>
<dbReference type="InterPro" id="IPR011604">
    <property type="entry name" value="PDDEXK-like_dom_sf"/>
</dbReference>
<dbReference type="InterPro" id="IPR049012">
    <property type="entry name" value="Mutator_transp_dom"/>
</dbReference>
<keyword evidence="4" id="KW-1185">Reference proteome</keyword>
<dbReference type="Proteomes" id="UP001549920">
    <property type="component" value="Unassembled WGS sequence"/>
</dbReference>
<dbReference type="SUPFAM" id="SSF52980">
    <property type="entry name" value="Restriction endonuclease-like"/>
    <property type="match status" value="1"/>
</dbReference>
<comment type="caution">
    <text evidence="3">The sequence shown here is derived from an EMBL/GenBank/DDBJ whole genome shotgun (WGS) entry which is preliminary data.</text>
</comment>
<accession>A0ABR3ID38</accession>
<name>A0ABR3ID38_LOXSC</name>
<evidence type="ECO:0000259" key="1">
    <source>
        <dbReference type="Pfam" id="PF09588"/>
    </source>
</evidence>
<dbReference type="Gene3D" id="3.90.320.10">
    <property type="match status" value="1"/>
</dbReference>
<proteinExistence type="predicted"/>
<evidence type="ECO:0000313" key="3">
    <source>
        <dbReference type="EMBL" id="KAL0894185.1"/>
    </source>
</evidence>
<evidence type="ECO:0000259" key="2">
    <source>
        <dbReference type="Pfam" id="PF20700"/>
    </source>
</evidence>
<evidence type="ECO:0008006" key="5">
    <source>
        <dbReference type="Google" id="ProtNLM"/>
    </source>
</evidence>
<dbReference type="InterPro" id="IPR051703">
    <property type="entry name" value="NF-kappa-B_Signaling_Reg"/>
</dbReference>
<dbReference type="CDD" id="cd22343">
    <property type="entry name" value="PDDEXK_lambda_exonuclease-like"/>
    <property type="match status" value="1"/>
</dbReference>
<protein>
    <recommendedName>
        <fullName evidence="5">YqaJ viral recombinase domain-containing protein</fullName>
    </recommendedName>
</protein>
<dbReference type="InterPro" id="IPR019080">
    <property type="entry name" value="YqaJ_viral_recombinase"/>
</dbReference>
<dbReference type="PANTHER" id="PTHR46609:SF8">
    <property type="entry name" value="YQAJ VIRAL RECOMBINASE DOMAIN-CONTAINING PROTEIN"/>
    <property type="match status" value="1"/>
</dbReference>
<dbReference type="InterPro" id="IPR011335">
    <property type="entry name" value="Restrct_endonuc-II-like"/>
</dbReference>
<organism evidence="3 4">
    <name type="scientific">Loxostege sticticalis</name>
    <name type="common">Beet webworm moth</name>
    <dbReference type="NCBI Taxonomy" id="481309"/>
    <lineage>
        <taxon>Eukaryota</taxon>
        <taxon>Metazoa</taxon>
        <taxon>Ecdysozoa</taxon>
        <taxon>Arthropoda</taxon>
        <taxon>Hexapoda</taxon>
        <taxon>Insecta</taxon>
        <taxon>Pterygota</taxon>
        <taxon>Neoptera</taxon>
        <taxon>Endopterygota</taxon>
        <taxon>Lepidoptera</taxon>
        <taxon>Glossata</taxon>
        <taxon>Ditrysia</taxon>
        <taxon>Pyraloidea</taxon>
        <taxon>Crambidae</taxon>
        <taxon>Pyraustinae</taxon>
        <taxon>Loxostege</taxon>
    </lineage>
</organism>
<reference evidence="3 4" key="1">
    <citation type="submission" date="2024-06" db="EMBL/GenBank/DDBJ databases">
        <title>A chromosome-level genome assembly of beet webworm, Loxostege sticticalis.</title>
        <authorList>
            <person name="Zhang Y."/>
        </authorList>
    </citation>
    <scope>NUCLEOTIDE SEQUENCE [LARGE SCALE GENOMIC DNA]</scope>
    <source>
        <strain evidence="3">AQ026</strain>
        <tissue evidence="3">Whole body</tissue>
    </source>
</reference>